<keyword evidence="11" id="KW-1185">Reference proteome</keyword>
<keyword evidence="3 8" id="KW-0813">Transport</keyword>
<name>A0A6L5Y9B7_9BACT</name>
<organism evidence="10 11">
    <name type="scientific">Pyramidobacter porci</name>
    <dbReference type="NCBI Taxonomy" id="2605789"/>
    <lineage>
        <taxon>Bacteria</taxon>
        <taxon>Thermotogati</taxon>
        <taxon>Synergistota</taxon>
        <taxon>Synergistia</taxon>
        <taxon>Synergistales</taxon>
        <taxon>Dethiosulfovibrionaceae</taxon>
        <taxon>Pyramidobacter</taxon>
    </lineage>
</organism>
<feature type="transmembrane region" description="Helical" evidence="9">
    <location>
        <begin position="241"/>
        <end position="263"/>
    </location>
</feature>
<dbReference type="PANTHER" id="PTHR43337:SF1">
    <property type="entry name" value="XANTHINE_URACIL PERMEASE C887.17-RELATED"/>
    <property type="match status" value="1"/>
</dbReference>
<dbReference type="InterPro" id="IPR026033">
    <property type="entry name" value="Azg-like_bact_archaea"/>
</dbReference>
<dbReference type="PANTHER" id="PTHR43337">
    <property type="entry name" value="XANTHINE/URACIL PERMEASE C887.17-RELATED"/>
    <property type="match status" value="1"/>
</dbReference>
<evidence type="ECO:0000256" key="6">
    <source>
        <dbReference type="ARBA" id="ARBA00022989"/>
    </source>
</evidence>
<feature type="transmembrane region" description="Helical" evidence="9">
    <location>
        <begin position="20"/>
        <end position="37"/>
    </location>
</feature>
<comment type="similarity">
    <text evidence="2 8">Belongs to the nucleobase:cation symporter-2 (NCS2) (TC 2.A.40) family. Azg-like subfamily.</text>
</comment>
<keyword evidence="5 8" id="KW-0812">Transmembrane</keyword>
<dbReference type="GO" id="GO:0005886">
    <property type="term" value="C:plasma membrane"/>
    <property type="evidence" value="ECO:0007669"/>
    <property type="project" value="UniProtKB-SubCell"/>
</dbReference>
<dbReference type="EMBL" id="VUNH01000001">
    <property type="protein sequence ID" value="MST54695.1"/>
    <property type="molecule type" value="Genomic_DNA"/>
</dbReference>
<dbReference type="InterPro" id="IPR045018">
    <property type="entry name" value="Azg-like"/>
</dbReference>
<dbReference type="AlphaFoldDB" id="A0A6L5Y9B7"/>
<feature type="transmembrane region" description="Helical" evidence="9">
    <location>
        <begin position="99"/>
        <end position="119"/>
    </location>
</feature>
<evidence type="ECO:0000256" key="1">
    <source>
        <dbReference type="ARBA" id="ARBA00004651"/>
    </source>
</evidence>
<evidence type="ECO:0000256" key="7">
    <source>
        <dbReference type="ARBA" id="ARBA00023136"/>
    </source>
</evidence>
<evidence type="ECO:0000256" key="9">
    <source>
        <dbReference type="SAM" id="Phobius"/>
    </source>
</evidence>
<feature type="transmembrane region" description="Helical" evidence="9">
    <location>
        <begin position="49"/>
        <end position="68"/>
    </location>
</feature>
<dbReference type="RefSeq" id="WP_154527815.1">
    <property type="nucleotide sequence ID" value="NZ_JAXDZJ010000007.1"/>
</dbReference>
<sequence>MFEKLFKIKAAGSSVHTEIMAGITTFMTMGYIIFVNPNIMANAGMPFDAVMVATCLASAFATALMAFLANYPIGLSTGMGLNAFFAFSVVLSMKVSWQVALAAIFVEGVIFILLTLTKIREAVINSIPKTLKVGIAAGIGFFIALIGLIGCGIVVDNPATLVSVGDLTSKPALVAIFGFLVIVCLECHRVRGAVLWGILASTLAAIPAGLTKVPASFVSMPPSIAPLFCKMDFSMIGTATFWGIVFTFFFVDFFDTVGTLVGVTTRAGMLDGKGNLPRASQALMADAIGTVAGSVLGVSTVTSFVESASGVEQGGRTGLTALTTAVLFLLAVFFSPLVAMVPSAATSPALVMVGIYMMMSLRDLDFSDFSNTIPAAVAIFTMPFTYSIGNGIEFSTLTFVVTKVLGGKIKEISPILWLLALLFLAKESSSWWLPAVAAIF</sequence>
<feature type="transmembrane region" description="Helical" evidence="9">
    <location>
        <begin position="131"/>
        <end position="155"/>
    </location>
</feature>
<keyword evidence="6 8" id="KW-1133">Transmembrane helix</keyword>
<dbReference type="Pfam" id="PF00860">
    <property type="entry name" value="Xan_ur_permease"/>
    <property type="match status" value="1"/>
</dbReference>
<dbReference type="PIRSF" id="PIRSF005353">
    <property type="entry name" value="PbuG"/>
    <property type="match status" value="1"/>
</dbReference>
<accession>A0A6L5Y9B7</accession>
<evidence type="ECO:0000313" key="11">
    <source>
        <dbReference type="Proteomes" id="UP000473699"/>
    </source>
</evidence>
<feature type="transmembrane region" description="Helical" evidence="9">
    <location>
        <begin position="325"/>
        <end position="357"/>
    </location>
</feature>
<dbReference type="GO" id="GO:0005345">
    <property type="term" value="F:purine nucleobase transmembrane transporter activity"/>
    <property type="evidence" value="ECO:0007669"/>
    <property type="project" value="TreeGrafter"/>
</dbReference>
<evidence type="ECO:0000256" key="3">
    <source>
        <dbReference type="ARBA" id="ARBA00022448"/>
    </source>
</evidence>
<proteinExistence type="inferred from homology"/>
<evidence type="ECO:0000256" key="4">
    <source>
        <dbReference type="ARBA" id="ARBA00022475"/>
    </source>
</evidence>
<keyword evidence="4 8" id="KW-1003">Cell membrane</keyword>
<feature type="transmembrane region" description="Helical" evidence="9">
    <location>
        <begin position="75"/>
        <end position="93"/>
    </location>
</feature>
<dbReference type="InterPro" id="IPR006043">
    <property type="entry name" value="NCS2"/>
</dbReference>
<feature type="transmembrane region" description="Helical" evidence="9">
    <location>
        <begin position="167"/>
        <end position="185"/>
    </location>
</feature>
<feature type="transmembrane region" description="Helical" evidence="9">
    <location>
        <begin position="369"/>
        <end position="389"/>
    </location>
</feature>
<protein>
    <submittedName>
        <fullName evidence="10">NCS2 family permease</fullName>
    </submittedName>
</protein>
<evidence type="ECO:0000256" key="5">
    <source>
        <dbReference type="ARBA" id="ARBA00022692"/>
    </source>
</evidence>
<comment type="caution">
    <text evidence="10">The sequence shown here is derived from an EMBL/GenBank/DDBJ whole genome shotgun (WGS) entry which is preliminary data.</text>
</comment>
<dbReference type="Proteomes" id="UP000473699">
    <property type="component" value="Unassembled WGS sequence"/>
</dbReference>
<evidence type="ECO:0000313" key="10">
    <source>
        <dbReference type="EMBL" id="MST54695.1"/>
    </source>
</evidence>
<keyword evidence="7 8" id="KW-0472">Membrane</keyword>
<comment type="subcellular location">
    <subcellularLocation>
        <location evidence="1 8">Cell membrane</location>
        <topology evidence="1 8">Multi-pass membrane protein</topology>
    </subcellularLocation>
</comment>
<gene>
    <name evidence="10" type="ORF">FYJ74_01320</name>
</gene>
<feature type="transmembrane region" description="Helical" evidence="9">
    <location>
        <begin position="192"/>
        <end position="210"/>
    </location>
</feature>
<reference evidence="10 11" key="1">
    <citation type="submission" date="2019-08" db="EMBL/GenBank/DDBJ databases">
        <title>In-depth cultivation of the pig gut microbiome towards novel bacterial diversity and tailored functional studies.</title>
        <authorList>
            <person name="Wylensek D."/>
            <person name="Hitch T.C.A."/>
            <person name="Clavel T."/>
        </authorList>
    </citation>
    <scope>NUCLEOTIDE SEQUENCE [LARGE SCALE GENOMIC DNA]</scope>
    <source>
        <strain evidence="10 11">SM-530-WT-4B</strain>
    </source>
</reference>
<evidence type="ECO:0000256" key="8">
    <source>
        <dbReference type="PIRNR" id="PIRNR005353"/>
    </source>
</evidence>
<evidence type="ECO:0000256" key="2">
    <source>
        <dbReference type="ARBA" id="ARBA00005697"/>
    </source>
</evidence>